<keyword evidence="3" id="KW-1185">Reference proteome</keyword>
<keyword evidence="1" id="KW-0732">Signal</keyword>
<proteinExistence type="predicted"/>
<sequence length="231" mass="24573">MVCSVIVLAAFMQLAVAEVYYPPPPTPATTTTTMATTTTTLPPDVTSTVPPVILMNALMDNVRQLMSMYPAASLPYVNGPAGYPVAPNYPPPPPPMGNQYNYEATTPVAPVPPMPVYNNYGPPPVYGGMPPAPSYGAQVYGAPVNYGANAGYGNAYVTTARPAPYGVLNSNYGSSYGSFGPSNIYGIGSRPSATTYYGSGYQQQMPYHYNNAGYYNQPSYPMNIAYHGPAW</sequence>
<gene>
    <name evidence="2" type="ORF">GHT06_020039</name>
</gene>
<dbReference type="EMBL" id="WJBH02000008">
    <property type="protein sequence ID" value="KAI9554762.1"/>
    <property type="molecule type" value="Genomic_DNA"/>
</dbReference>
<organism evidence="2 3">
    <name type="scientific">Daphnia sinensis</name>
    <dbReference type="NCBI Taxonomy" id="1820382"/>
    <lineage>
        <taxon>Eukaryota</taxon>
        <taxon>Metazoa</taxon>
        <taxon>Ecdysozoa</taxon>
        <taxon>Arthropoda</taxon>
        <taxon>Crustacea</taxon>
        <taxon>Branchiopoda</taxon>
        <taxon>Diplostraca</taxon>
        <taxon>Cladocera</taxon>
        <taxon>Anomopoda</taxon>
        <taxon>Daphniidae</taxon>
        <taxon>Daphnia</taxon>
        <taxon>Daphnia similis group</taxon>
    </lineage>
</organism>
<reference evidence="2 3" key="1">
    <citation type="submission" date="2022-05" db="EMBL/GenBank/DDBJ databases">
        <title>A multi-omics perspective on studying reproductive biology in Daphnia sinensis.</title>
        <authorList>
            <person name="Jia J."/>
        </authorList>
    </citation>
    <scope>NUCLEOTIDE SEQUENCE [LARGE SCALE GENOMIC DNA]</scope>
    <source>
        <strain evidence="2 3">WSL</strain>
    </source>
</reference>
<accession>A0AAD5PPV8</accession>
<evidence type="ECO:0000313" key="3">
    <source>
        <dbReference type="Proteomes" id="UP000820818"/>
    </source>
</evidence>
<evidence type="ECO:0000313" key="2">
    <source>
        <dbReference type="EMBL" id="KAI9554762.1"/>
    </source>
</evidence>
<feature type="chain" id="PRO_5042272637" evidence="1">
    <location>
        <begin position="18"/>
        <end position="231"/>
    </location>
</feature>
<name>A0AAD5PPV8_9CRUS</name>
<dbReference type="Proteomes" id="UP000820818">
    <property type="component" value="Linkage Group LG8"/>
</dbReference>
<comment type="caution">
    <text evidence="2">The sequence shown here is derived from an EMBL/GenBank/DDBJ whole genome shotgun (WGS) entry which is preliminary data.</text>
</comment>
<dbReference type="AlphaFoldDB" id="A0AAD5PPV8"/>
<evidence type="ECO:0000256" key="1">
    <source>
        <dbReference type="SAM" id="SignalP"/>
    </source>
</evidence>
<feature type="signal peptide" evidence="1">
    <location>
        <begin position="1"/>
        <end position="17"/>
    </location>
</feature>
<protein>
    <submittedName>
        <fullName evidence="2">Uncharacterized protein</fullName>
    </submittedName>
</protein>